<proteinExistence type="predicted"/>
<evidence type="ECO:0000256" key="1">
    <source>
        <dbReference type="SAM" id="Phobius"/>
    </source>
</evidence>
<comment type="caution">
    <text evidence="2">The sequence shown here is derived from an EMBL/GenBank/DDBJ whole genome shotgun (WGS) entry which is preliminary data.</text>
</comment>
<gene>
    <name evidence="2" type="ORF">QX233_22810</name>
</gene>
<evidence type="ECO:0000313" key="2">
    <source>
        <dbReference type="EMBL" id="MDN4015284.1"/>
    </source>
</evidence>
<organism evidence="2 3">
    <name type="scientific">Chryseobacterium gambrini</name>
    <dbReference type="NCBI Taxonomy" id="373672"/>
    <lineage>
        <taxon>Bacteria</taxon>
        <taxon>Pseudomonadati</taxon>
        <taxon>Bacteroidota</taxon>
        <taxon>Flavobacteriia</taxon>
        <taxon>Flavobacteriales</taxon>
        <taxon>Weeksellaceae</taxon>
        <taxon>Chryseobacterium group</taxon>
        <taxon>Chryseobacterium</taxon>
    </lineage>
</organism>
<dbReference type="AlphaFoldDB" id="A0AAJ1R7T5"/>
<feature type="transmembrane region" description="Helical" evidence="1">
    <location>
        <begin position="25"/>
        <end position="48"/>
    </location>
</feature>
<sequence length="86" mass="8634">VPLALTPVPVVTVPFPPSAAIGDSVFVPALAFALVFAAALAFVAFVALAPGADEAEKSTGVRVVEFIASGWSARASRVSGITIRGP</sequence>
<dbReference type="EMBL" id="JAUHGV010000246">
    <property type="protein sequence ID" value="MDN4015284.1"/>
    <property type="molecule type" value="Genomic_DNA"/>
</dbReference>
<accession>A0AAJ1R7T5</accession>
<keyword evidence="1" id="KW-0812">Transmembrane</keyword>
<evidence type="ECO:0000313" key="3">
    <source>
        <dbReference type="Proteomes" id="UP001225933"/>
    </source>
</evidence>
<dbReference type="Proteomes" id="UP001225933">
    <property type="component" value="Unassembled WGS sequence"/>
</dbReference>
<reference evidence="2" key="1">
    <citation type="submission" date="2023-06" db="EMBL/GenBank/DDBJ databases">
        <title>Two Chryseobacterium gambrini strains from China.</title>
        <authorList>
            <person name="Zeng J."/>
            <person name="Wu Y."/>
        </authorList>
    </citation>
    <scope>NUCLEOTIDE SEQUENCE</scope>
    <source>
        <strain evidence="2">SQ219</strain>
    </source>
</reference>
<protein>
    <submittedName>
        <fullName evidence="2">Uncharacterized protein</fullName>
    </submittedName>
</protein>
<dbReference type="RefSeq" id="WP_290343807.1">
    <property type="nucleotide sequence ID" value="NZ_JAUHGV010000246.1"/>
</dbReference>
<keyword evidence="1" id="KW-0472">Membrane</keyword>
<name>A0AAJ1R7T5_9FLAO</name>
<feature type="non-terminal residue" evidence="2">
    <location>
        <position position="1"/>
    </location>
</feature>
<keyword evidence="1" id="KW-1133">Transmembrane helix</keyword>
<feature type="non-terminal residue" evidence="2">
    <location>
        <position position="86"/>
    </location>
</feature>